<feature type="domain" description="Ubiquinol-cytochrome C reductase hinge" evidence="11">
    <location>
        <begin position="44"/>
        <end position="105"/>
    </location>
</feature>
<dbReference type="AlphaFoldDB" id="A0A9W8AHW2"/>
<evidence type="ECO:0000256" key="8">
    <source>
        <dbReference type="ARBA" id="ARBA00023136"/>
    </source>
</evidence>
<comment type="similarity">
    <text evidence="2">Belongs to the UQCRH/QCR6 family.</text>
</comment>
<comment type="caution">
    <text evidence="12">The sequence shown here is derived from an EMBL/GenBank/DDBJ whole genome shotgun (WGS) entry which is preliminary data.</text>
</comment>
<evidence type="ECO:0000256" key="6">
    <source>
        <dbReference type="ARBA" id="ARBA00022982"/>
    </source>
</evidence>
<dbReference type="PANTHER" id="PTHR15336:SF0">
    <property type="entry name" value="CYTOCHROME B-C1 COMPLEX SUBUNIT 6, MITOCHONDRIAL"/>
    <property type="match status" value="1"/>
</dbReference>
<comment type="subcellular location">
    <subcellularLocation>
        <location evidence="1">Mitochondrion inner membrane</location>
        <topology evidence="1">Peripheral membrane protein</topology>
        <orientation evidence="1">Intermembrane side</orientation>
    </subcellularLocation>
</comment>
<reference evidence="12" key="1">
    <citation type="submission" date="2022-07" db="EMBL/GenBank/DDBJ databases">
        <title>Phylogenomic reconstructions and comparative analyses of Kickxellomycotina fungi.</title>
        <authorList>
            <person name="Reynolds N.K."/>
            <person name="Stajich J.E."/>
            <person name="Barry K."/>
            <person name="Grigoriev I.V."/>
            <person name="Crous P."/>
            <person name="Smith M.E."/>
        </authorList>
    </citation>
    <scope>NUCLEOTIDE SEQUENCE</scope>
    <source>
        <strain evidence="12">RSA 1196</strain>
    </source>
</reference>
<evidence type="ECO:0000256" key="10">
    <source>
        <dbReference type="SAM" id="Coils"/>
    </source>
</evidence>
<keyword evidence="6" id="KW-0249">Electron transport</keyword>
<dbReference type="PANTHER" id="PTHR15336">
    <property type="entry name" value="UBIQUINOL-CYTOCHROME C REDUCTASE COMPLEX 7.8 KDA PROTEIN"/>
    <property type="match status" value="1"/>
</dbReference>
<dbReference type="InterPro" id="IPR036811">
    <property type="entry name" value="Ubol_cytC_Rdtase_hinge_dom_sf"/>
</dbReference>
<dbReference type="InterPro" id="IPR003422">
    <property type="entry name" value="Cyt_b-c1_6"/>
</dbReference>
<keyword evidence="8" id="KW-0472">Membrane</keyword>
<sequence>MTLFSIIKESVFQSVHCDSEEPLTVAVVEAAEEEEEEEEEEAEDQMPAIQEACGETPACLPFKKHLEECAARVENGSDENCVEEFFHLQHCVDGCAAPKIFATLK</sequence>
<dbReference type="Proteomes" id="UP001150925">
    <property type="component" value="Unassembled WGS sequence"/>
</dbReference>
<dbReference type="SUPFAM" id="SSF81531">
    <property type="entry name" value="Non-heme 11 kDa protein of cytochrome bc1 complex (Ubiquinol-cytochrome c reductase)"/>
    <property type="match status" value="1"/>
</dbReference>
<evidence type="ECO:0000256" key="5">
    <source>
        <dbReference type="ARBA" id="ARBA00022792"/>
    </source>
</evidence>
<keyword evidence="5" id="KW-0999">Mitochondrion inner membrane</keyword>
<protein>
    <submittedName>
        <fullName evidence="12">Ubiquinol--cytochrome-c reductase subunit 6</fullName>
    </submittedName>
</protein>
<name>A0A9W8AHW2_9FUNG</name>
<evidence type="ECO:0000259" key="11">
    <source>
        <dbReference type="Pfam" id="PF02320"/>
    </source>
</evidence>
<evidence type="ECO:0000256" key="4">
    <source>
        <dbReference type="ARBA" id="ARBA00022660"/>
    </source>
</evidence>
<accession>A0A9W8AHW2</accession>
<dbReference type="EMBL" id="JANBPY010003448">
    <property type="protein sequence ID" value="KAJ1951703.1"/>
    <property type="molecule type" value="Genomic_DNA"/>
</dbReference>
<keyword evidence="3" id="KW-0813">Transport</keyword>
<gene>
    <name evidence="12" type="primary">QCR6</name>
    <name evidence="12" type="ORF">IWQ62_006391</name>
</gene>
<evidence type="ECO:0000256" key="3">
    <source>
        <dbReference type="ARBA" id="ARBA00022448"/>
    </source>
</evidence>
<keyword evidence="13" id="KW-1185">Reference proteome</keyword>
<keyword evidence="9" id="KW-1015">Disulfide bond</keyword>
<keyword evidence="4" id="KW-0679">Respiratory chain</keyword>
<organism evidence="12 13">
    <name type="scientific">Dispira parvispora</name>
    <dbReference type="NCBI Taxonomy" id="1520584"/>
    <lineage>
        <taxon>Eukaryota</taxon>
        <taxon>Fungi</taxon>
        <taxon>Fungi incertae sedis</taxon>
        <taxon>Zoopagomycota</taxon>
        <taxon>Kickxellomycotina</taxon>
        <taxon>Dimargaritomycetes</taxon>
        <taxon>Dimargaritales</taxon>
        <taxon>Dimargaritaceae</taxon>
        <taxon>Dispira</taxon>
    </lineage>
</organism>
<dbReference type="InterPro" id="IPR023184">
    <property type="entry name" value="Ubol_cytC_Rdtase_hinge_dom"/>
</dbReference>
<evidence type="ECO:0000313" key="12">
    <source>
        <dbReference type="EMBL" id="KAJ1951703.1"/>
    </source>
</evidence>
<dbReference type="GO" id="GO:0005743">
    <property type="term" value="C:mitochondrial inner membrane"/>
    <property type="evidence" value="ECO:0007669"/>
    <property type="project" value="UniProtKB-SubCell"/>
</dbReference>
<proteinExistence type="inferred from homology"/>
<dbReference type="FunFam" id="1.10.287.20:FF:000001">
    <property type="entry name" value="Cytochrome b-c1 complex subunit 6"/>
    <property type="match status" value="1"/>
</dbReference>
<keyword evidence="7" id="KW-0496">Mitochondrion</keyword>
<dbReference type="Gene3D" id="1.10.287.20">
    <property type="entry name" value="Ubiquinol-cytochrome C reductase hinge domain"/>
    <property type="match status" value="1"/>
</dbReference>
<dbReference type="Pfam" id="PF02320">
    <property type="entry name" value="UCR_hinge"/>
    <property type="match status" value="1"/>
</dbReference>
<evidence type="ECO:0000256" key="7">
    <source>
        <dbReference type="ARBA" id="ARBA00023128"/>
    </source>
</evidence>
<evidence type="ECO:0000313" key="13">
    <source>
        <dbReference type="Proteomes" id="UP001150925"/>
    </source>
</evidence>
<evidence type="ECO:0000256" key="2">
    <source>
        <dbReference type="ARBA" id="ARBA00006498"/>
    </source>
</evidence>
<dbReference type="GO" id="GO:0006122">
    <property type="term" value="P:mitochondrial electron transport, ubiquinol to cytochrome c"/>
    <property type="evidence" value="ECO:0007669"/>
    <property type="project" value="InterPro"/>
</dbReference>
<feature type="coiled-coil region" evidence="10">
    <location>
        <begin position="23"/>
        <end position="52"/>
    </location>
</feature>
<evidence type="ECO:0000256" key="9">
    <source>
        <dbReference type="ARBA" id="ARBA00023157"/>
    </source>
</evidence>
<keyword evidence="10" id="KW-0175">Coiled coil</keyword>
<dbReference type="OrthoDB" id="405848at2759"/>
<evidence type="ECO:0000256" key="1">
    <source>
        <dbReference type="ARBA" id="ARBA00004137"/>
    </source>
</evidence>